<keyword evidence="15 16" id="KW-0472">Membrane</keyword>
<evidence type="ECO:0000259" key="18">
    <source>
        <dbReference type="PROSITE" id="PS50885"/>
    </source>
</evidence>
<feature type="domain" description="Histidine kinase" evidence="17">
    <location>
        <begin position="245"/>
        <end position="452"/>
    </location>
</feature>
<evidence type="ECO:0000256" key="3">
    <source>
        <dbReference type="ARBA" id="ARBA00004533"/>
    </source>
</evidence>
<keyword evidence="13 16" id="KW-1133">Transmembrane helix</keyword>
<dbReference type="PRINTS" id="PR00344">
    <property type="entry name" value="BCTRLSENSOR"/>
</dbReference>
<keyword evidence="9 16" id="KW-0812">Transmembrane</keyword>
<dbReference type="SMART" id="SM00387">
    <property type="entry name" value="HATPase_c"/>
    <property type="match status" value="1"/>
</dbReference>
<keyword evidence="11" id="KW-0418">Kinase</keyword>
<comment type="subcellular location">
    <subcellularLocation>
        <location evidence="3">Cell inner membrane</location>
    </subcellularLocation>
    <subcellularLocation>
        <location evidence="2">Membrane</location>
        <topology evidence="2">Multi-pass membrane protein</topology>
    </subcellularLocation>
</comment>
<dbReference type="EMBL" id="LAZR01000730">
    <property type="protein sequence ID" value="KKN59325.1"/>
    <property type="molecule type" value="Genomic_DNA"/>
</dbReference>
<dbReference type="CDD" id="cd06225">
    <property type="entry name" value="HAMP"/>
    <property type="match status" value="1"/>
</dbReference>
<dbReference type="PROSITE" id="PS50885">
    <property type="entry name" value="HAMP"/>
    <property type="match status" value="1"/>
</dbReference>
<accession>A0A0F9RSB5</accession>
<dbReference type="InterPro" id="IPR006290">
    <property type="entry name" value="CztS_silS_copS"/>
</dbReference>
<evidence type="ECO:0000256" key="2">
    <source>
        <dbReference type="ARBA" id="ARBA00004141"/>
    </source>
</evidence>
<dbReference type="EC" id="2.7.13.3" evidence="4"/>
<evidence type="ECO:0000256" key="16">
    <source>
        <dbReference type="SAM" id="Phobius"/>
    </source>
</evidence>
<evidence type="ECO:0000256" key="9">
    <source>
        <dbReference type="ARBA" id="ARBA00022692"/>
    </source>
</evidence>
<dbReference type="Gene3D" id="1.10.287.130">
    <property type="match status" value="1"/>
</dbReference>
<evidence type="ECO:0000256" key="1">
    <source>
        <dbReference type="ARBA" id="ARBA00000085"/>
    </source>
</evidence>
<evidence type="ECO:0000256" key="8">
    <source>
        <dbReference type="ARBA" id="ARBA00022679"/>
    </source>
</evidence>
<dbReference type="InterPro" id="IPR036890">
    <property type="entry name" value="HATPase_C_sf"/>
</dbReference>
<feature type="transmembrane region" description="Helical" evidence="16">
    <location>
        <begin position="156"/>
        <end position="183"/>
    </location>
</feature>
<dbReference type="SMART" id="SM00304">
    <property type="entry name" value="HAMP"/>
    <property type="match status" value="1"/>
</dbReference>
<evidence type="ECO:0000256" key="5">
    <source>
        <dbReference type="ARBA" id="ARBA00022475"/>
    </source>
</evidence>
<dbReference type="SUPFAM" id="SSF55874">
    <property type="entry name" value="ATPase domain of HSP90 chaperone/DNA topoisomerase II/histidine kinase"/>
    <property type="match status" value="1"/>
</dbReference>
<dbReference type="SMART" id="SM00388">
    <property type="entry name" value="HisKA"/>
    <property type="match status" value="1"/>
</dbReference>
<organism evidence="19">
    <name type="scientific">marine sediment metagenome</name>
    <dbReference type="NCBI Taxonomy" id="412755"/>
    <lineage>
        <taxon>unclassified sequences</taxon>
        <taxon>metagenomes</taxon>
        <taxon>ecological metagenomes</taxon>
    </lineage>
</organism>
<evidence type="ECO:0000256" key="11">
    <source>
        <dbReference type="ARBA" id="ARBA00022777"/>
    </source>
</evidence>
<dbReference type="InterPro" id="IPR004358">
    <property type="entry name" value="Sig_transdc_His_kin-like_C"/>
</dbReference>
<evidence type="ECO:0000256" key="12">
    <source>
        <dbReference type="ARBA" id="ARBA00022840"/>
    </source>
</evidence>
<comment type="catalytic activity">
    <reaction evidence="1">
        <text>ATP + protein L-histidine = ADP + protein N-phospho-L-histidine.</text>
        <dbReference type="EC" id="2.7.13.3"/>
    </reaction>
</comment>
<dbReference type="InterPro" id="IPR036097">
    <property type="entry name" value="HisK_dim/P_sf"/>
</dbReference>
<dbReference type="PANTHER" id="PTHR45436">
    <property type="entry name" value="SENSOR HISTIDINE KINASE YKOH"/>
    <property type="match status" value="1"/>
</dbReference>
<dbReference type="SUPFAM" id="SSF47384">
    <property type="entry name" value="Homodimeric domain of signal transducing histidine kinase"/>
    <property type="match status" value="1"/>
</dbReference>
<evidence type="ECO:0000256" key="4">
    <source>
        <dbReference type="ARBA" id="ARBA00012438"/>
    </source>
</evidence>
<keyword evidence="5" id="KW-1003">Cell membrane</keyword>
<dbReference type="PANTHER" id="PTHR45436:SF15">
    <property type="entry name" value="SENSOR HISTIDINE KINASE CUSS"/>
    <property type="match status" value="1"/>
</dbReference>
<evidence type="ECO:0000256" key="14">
    <source>
        <dbReference type="ARBA" id="ARBA00023012"/>
    </source>
</evidence>
<keyword evidence="6" id="KW-0997">Cell inner membrane</keyword>
<dbReference type="InterPro" id="IPR050428">
    <property type="entry name" value="TCS_sensor_his_kinase"/>
</dbReference>
<keyword evidence="8" id="KW-0808">Transferase</keyword>
<sequence length="452" mass="49741">MKPLSLASRLALQITLAGAALVALLIAMSYWVLVRQLDSRAQEEMTDNLGKIDHVLVDTESSTGRPWQHSLSDTILGHDNLSITVVNDTAKSPILSIGRFASAPEQLDLVNKDSDFLEWTAKEDVLMLTGRKHIQVPGLPQMTVLLSQDRSADQQLVAAFLGSALVAVPVLLTLICLTGWLVANNGLRPLRKFRALATKVTTQDLSPRIRIDRLPKELQTLADSLNIMLHRLDYGVQLLSQFSDDVAHELKTPLNNLIGKAQVTLVRERNKEQYLEALESSVEELERMDRIVSDMLFLAQASPALKLEPLSLGNDARRVCEYFEVLAEEAGIAMTITGDAKILGNQLMVQRAISNLLSNALQHSNTGSTVELQIREDLETISLAVTNQGPTIESSHLPLLFERFYRTGSIQSRGVGLGLAIVRSVMNLHQGHVAVASTSGRTTFKLTFPRHA</sequence>
<dbReference type="GO" id="GO:0005524">
    <property type="term" value="F:ATP binding"/>
    <property type="evidence" value="ECO:0007669"/>
    <property type="project" value="UniProtKB-KW"/>
</dbReference>
<dbReference type="Pfam" id="PF00672">
    <property type="entry name" value="HAMP"/>
    <property type="match status" value="1"/>
</dbReference>
<evidence type="ECO:0000256" key="7">
    <source>
        <dbReference type="ARBA" id="ARBA00022553"/>
    </source>
</evidence>
<dbReference type="Gene3D" id="3.30.565.10">
    <property type="entry name" value="Histidine kinase-like ATPase, C-terminal domain"/>
    <property type="match status" value="1"/>
</dbReference>
<comment type="caution">
    <text evidence="19">The sequence shown here is derived from an EMBL/GenBank/DDBJ whole genome shotgun (WGS) entry which is preliminary data.</text>
</comment>
<dbReference type="GO" id="GO:0005886">
    <property type="term" value="C:plasma membrane"/>
    <property type="evidence" value="ECO:0007669"/>
    <property type="project" value="UniProtKB-SubCell"/>
</dbReference>
<keyword evidence="12" id="KW-0067">ATP-binding</keyword>
<dbReference type="PROSITE" id="PS50109">
    <property type="entry name" value="HIS_KIN"/>
    <property type="match status" value="1"/>
</dbReference>
<evidence type="ECO:0000313" key="19">
    <source>
        <dbReference type="EMBL" id="KKN59325.1"/>
    </source>
</evidence>
<keyword evidence="10" id="KW-0547">Nucleotide-binding</keyword>
<dbReference type="InterPro" id="IPR003594">
    <property type="entry name" value="HATPase_dom"/>
</dbReference>
<dbReference type="Pfam" id="PF02518">
    <property type="entry name" value="HATPase_c"/>
    <property type="match status" value="1"/>
</dbReference>
<feature type="domain" description="HAMP" evidence="18">
    <location>
        <begin position="184"/>
        <end position="237"/>
    </location>
</feature>
<evidence type="ECO:0000256" key="6">
    <source>
        <dbReference type="ARBA" id="ARBA00022519"/>
    </source>
</evidence>
<evidence type="ECO:0000256" key="15">
    <source>
        <dbReference type="ARBA" id="ARBA00023136"/>
    </source>
</evidence>
<dbReference type="InterPro" id="IPR003661">
    <property type="entry name" value="HisK_dim/P_dom"/>
</dbReference>
<dbReference type="GO" id="GO:0000155">
    <property type="term" value="F:phosphorelay sensor kinase activity"/>
    <property type="evidence" value="ECO:0007669"/>
    <property type="project" value="InterPro"/>
</dbReference>
<name>A0A0F9RSB5_9ZZZZ</name>
<dbReference type="Gene3D" id="6.10.340.10">
    <property type="match status" value="1"/>
</dbReference>
<keyword evidence="7" id="KW-0597">Phosphoprotein</keyword>
<dbReference type="AlphaFoldDB" id="A0A0F9RSB5"/>
<dbReference type="InterPro" id="IPR005467">
    <property type="entry name" value="His_kinase_dom"/>
</dbReference>
<dbReference type="NCBIfam" id="TIGR01386">
    <property type="entry name" value="cztS_silS_copS"/>
    <property type="match status" value="1"/>
</dbReference>
<evidence type="ECO:0000256" key="13">
    <source>
        <dbReference type="ARBA" id="ARBA00022989"/>
    </source>
</evidence>
<proteinExistence type="predicted"/>
<dbReference type="CDD" id="cd00075">
    <property type="entry name" value="HATPase"/>
    <property type="match status" value="1"/>
</dbReference>
<gene>
    <name evidence="19" type="ORF">LCGC14_0543080</name>
</gene>
<protein>
    <recommendedName>
        <fullName evidence="4">histidine kinase</fullName>
        <ecNumber evidence="4">2.7.13.3</ecNumber>
    </recommendedName>
</protein>
<dbReference type="Pfam" id="PF00512">
    <property type="entry name" value="HisKA"/>
    <property type="match status" value="1"/>
</dbReference>
<dbReference type="CDD" id="cd00082">
    <property type="entry name" value="HisKA"/>
    <property type="match status" value="1"/>
</dbReference>
<dbReference type="InterPro" id="IPR003660">
    <property type="entry name" value="HAMP_dom"/>
</dbReference>
<feature type="transmembrane region" description="Helical" evidence="16">
    <location>
        <begin position="12"/>
        <end position="33"/>
    </location>
</feature>
<keyword evidence="14" id="KW-0902">Two-component regulatory system</keyword>
<evidence type="ECO:0000259" key="17">
    <source>
        <dbReference type="PROSITE" id="PS50109"/>
    </source>
</evidence>
<reference evidence="19" key="1">
    <citation type="journal article" date="2015" name="Nature">
        <title>Complex archaea that bridge the gap between prokaryotes and eukaryotes.</title>
        <authorList>
            <person name="Spang A."/>
            <person name="Saw J.H."/>
            <person name="Jorgensen S.L."/>
            <person name="Zaremba-Niedzwiedzka K."/>
            <person name="Martijn J."/>
            <person name="Lind A.E."/>
            <person name="van Eijk R."/>
            <person name="Schleper C."/>
            <person name="Guy L."/>
            <person name="Ettema T.J."/>
        </authorList>
    </citation>
    <scope>NUCLEOTIDE SEQUENCE</scope>
</reference>
<evidence type="ECO:0000256" key="10">
    <source>
        <dbReference type="ARBA" id="ARBA00022741"/>
    </source>
</evidence>